<protein>
    <submittedName>
        <fullName evidence="6">N6_N4_Mtase domain-containing protein</fullName>
    </submittedName>
</protein>
<name>A0A6F8ZJY0_9FIRM</name>
<evidence type="ECO:0000313" key="6">
    <source>
        <dbReference type="EMBL" id="CAB1129974.1"/>
    </source>
</evidence>
<dbReference type="AlphaFoldDB" id="A0A6F8ZJY0"/>
<dbReference type="Proteomes" id="UP000503399">
    <property type="component" value="Chromosome"/>
</dbReference>
<dbReference type="REBASE" id="390232">
    <property type="entry name" value="M.FbaR501ORF2477P"/>
</dbReference>
<evidence type="ECO:0000256" key="3">
    <source>
        <dbReference type="ARBA" id="ARBA00022691"/>
    </source>
</evidence>
<dbReference type="KEGG" id="hfv:R50_2477"/>
<keyword evidence="7" id="KW-1185">Reference proteome</keyword>
<reference evidence="6 7" key="1">
    <citation type="submission" date="2020-02" db="EMBL/GenBank/DDBJ databases">
        <authorList>
            <person name="Hogendoorn C."/>
        </authorList>
    </citation>
    <scope>NUCLEOTIDE SEQUENCE [LARGE SCALE GENOMIC DNA]</scope>
    <source>
        <strain evidence="6">R501</strain>
    </source>
</reference>
<dbReference type="Gene3D" id="3.40.50.150">
    <property type="entry name" value="Vaccinia Virus protein VP39"/>
    <property type="match status" value="1"/>
</dbReference>
<accession>A0A6F8ZJY0</accession>
<evidence type="ECO:0000256" key="2">
    <source>
        <dbReference type="ARBA" id="ARBA00022679"/>
    </source>
</evidence>
<dbReference type="GO" id="GO:0003677">
    <property type="term" value="F:DNA binding"/>
    <property type="evidence" value="ECO:0007669"/>
    <property type="project" value="InterPro"/>
</dbReference>
<dbReference type="InterPro" id="IPR002295">
    <property type="entry name" value="N4/N6-MTase_EcoPI_Mod-like"/>
</dbReference>
<dbReference type="InterPro" id="IPR029063">
    <property type="entry name" value="SAM-dependent_MTases_sf"/>
</dbReference>
<feature type="domain" description="DNA methylase N-4/N-6" evidence="5">
    <location>
        <begin position="28"/>
        <end position="269"/>
    </location>
</feature>
<dbReference type="InterPro" id="IPR002941">
    <property type="entry name" value="DNA_methylase_N4/N6"/>
</dbReference>
<dbReference type="GO" id="GO:0009307">
    <property type="term" value="P:DNA restriction-modification system"/>
    <property type="evidence" value="ECO:0007669"/>
    <property type="project" value="UniProtKB-KW"/>
</dbReference>
<keyword evidence="4" id="KW-0680">Restriction system</keyword>
<dbReference type="PRINTS" id="PR00506">
    <property type="entry name" value="D21N6MTFRASE"/>
</dbReference>
<dbReference type="GO" id="GO:0008170">
    <property type="term" value="F:N-methyltransferase activity"/>
    <property type="evidence" value="ECO:0007669"/>
    <property type="project" value="InterPro"/>
</dbReference>
<keyword evidence="3" id="KW-0949">S-adenosyl-L-methionine</keyword>
<evidence type="ECO:0000313" key="7">
    <source>
        <dbReference type="Proteomes" id="UP000503399"/>
    </source>
</evidence>
<keyword evidence="2" id="KW-0808">Transferase</keyword>
<evidence type="ECO:0000256" key="4">
    <source>
        <dbReference type="ARBA" id="ARBA00022747"/>
    </source>
</evidence>
<evidence type="ECO:0000259" key="5">
    <source>
        <dbReference type="Pfam" id="PF01555"/>
    </source>
</evidence>
<dbReference type="GO" id="GO:0032259">
    <property type="term" value="P:methylation"/>
    <property type="evidence" value="ECO:0007669"/>
    <property type="project" value="UniProtKB-KW"/>
</dbReference>
<proteinExistence type="predicted"/>
<dbReference type="EMBL" id="LR778114">
    <property type="protein sequence ID" value="CAB1129974.1"/>
    <property type="molecule type" value="Genomic_DNA"/>
</dbReference>
<dbReference type="Pfam" id="PF01555">
    <property type="entry name" value="N6_N4_Mtase"/>
    <property type="match status" value="1"/>
</dbReference>
<gene>
    <name evidence="6" type="ORF">R50_2477</name>
</gene>
<dbReference type="SUPFAM" id="SSF53335">
    <property type="entry name" value="S-adenosyl-L-methionine-dependent methyltransferases"/>
    <property type="match status" value="1"/>
</dbReference>
<organism evidence="6 7">
    <name type="scientific">Candidatus Hydrogenisulfobacillus filiaventi</name>
    <dbReference type="NCBI Taxonomy" id="2707344"/>
    <lineage>
        <taxon>Bacteria</taxon>
        <taxon>Bacillati</taxon>
        <taxon>Bacillota</taxon>
        <taxon>Clostridia</taxon>
        <taxon>Eubacteriales</taxon>
        <taxon>Clostridiales Family XVII. Incertae Sedis</taxon>
        <taxon>Candidatus Hydrogenisulfobacillus</taxon>
    </lineage>
</organism>
<sequence length="303" mass="34178">MTPLIRIEQGDVRAVAAAWMRERPGGFRLLYCDPPFFTGRDRVADAGAYPDSGRTLEEYLAWMAQVLAAQAPLLAPDGFFCLHADYHSGHYLKVLGDRIFGYRNFRNEIIWHYTGRRMAGRRRVNQKHDALYIWARSPAARMRPLFEPAWTRHEYVRMKRQAVHRDADRREWIWGHAGRGRSKAYRIYLDEAVARGRAVDSVWDLPILNTSARERTGYPTQKPEALLERLVDLLSDPGDLVGDLMAGSGTLAAAAARRGRSAWVSDLNPAAVAVMRARLRPLAAAGGLGWEDRTRPQAEPSGS</sequence>
<keyword evidence="1" id="KW-0489">Methyltransferase</keyword>
<evidence type="ECO:0000256" key="1">
    <source>
        <dbReference type="ARBA" id="ARBA00022603"/>
    </source>
</evidence>